<feature type="transmembrane region" description="Helical" evidence="10">
    <location>
        <begin position="31"/>
        <end position="49"/>
    </location>
</feature>
<dbReference type="EMBL" id="UINC01162514">
    <property type="protein sequence ID" value="SVD62304.1"/>
    <property type="molecule type" value="Genomic_DNA"/>
</dbReference>
<dbReference type="GO" id="GO:0000160">
    <property type="term" value="P:phosphorelay signal transduction system"/>
    <property type="evidence" value="ECO:0007669"/>
    <property type="project" value="UniProtKB-KW"/>
</dbReference>
<evidence type="ECO:0000256" key="5">
    <source>
        <dbReference type="ARBA" id="ARBA00022840"/>
    </source>
</evidence>
<keyword evidence="4" id="KW-0547">Nucleotide-binding</keyword>
<accession>A0A382WUJ2</accession>
<keyword evidence="2" id="KW-1003">Cell membrane</keyword>
<evidence type="ECO:0000256" key="6">
    <source>
        <dbReference type="ARBA" id="ARBA00022989"/>
    </source>
</evidence>
<dbReference type="AlphaFoldDB" id="A0A382WUJ2"/>
<keyword evidence="3 10" id="KW-0812">Transmembrane</keyword>
<comment type="subcellular location">
    <subcellularLocation>
        <location evidence="1">Cell membrane</location>
        <topology evidence="1">Multi-pass membrane protein</topology>
    </subcellularLocation>
</comment>
<gene>
    <name evidence="12" type="ORF">METZ01_LOCUS415158</name>
</gene>
<feature type="transmembrane region" description="Helical" evidence="10">
    <location>
        <begin position="103"/>
        <end position="124"/>
    </location>
</feature>
<evidence type="ECO:0000256" key="8">
    <source>
        <dbReference type="ARBA" id="ARBA00023136"/>
    </source>
</evidence>
<keyword evidence="8 10" id="KW-0472">Membrane</keyword>
<dbReference type="GO" id="GO:0005886">
    <property type="term" value="C:plasma membrane"/>
    <property type="evidence" value="ECO:0007669"/>
    <property type="project" value="UniProtKB-SubCell"/>
</dbReference>
<organism evidence="12">
    <name type="scientific">marine metagenome</name>
    <dbReference type="NCBI Taxonomy" id="408172"/>
    <lineage>
        <taxon>unclassified sequences</taxon>
        <taxon>metagenomes</taxon>
        <taxon>ecological metagenomes</taxon>
    </lineage>
</organism>
<sequence length="237" mass="27694">MSSDPSTNNPPYLTFSKDQTRDKKNPTWRTIVWILLALIFSTSLEYYFFQEQSSASIRNNLAVLVVFNIILILLFVLVVLITRNLVKLYSERKSKILGAKFQTKLIIAFLILTLVPSVLLFTVASKLYTFSIGSWFNIKTERTLQQSMDVAQEYYATIEKRSLNHIQKIEEFIIQKELFRQSKRWQLNKLIEKKRKEYEIGGIIIYDDQYKPIAAKIDKKGAPYVESNDFDDILKKS</sequence>
<feature type="non-terminal residue" evidence="12">
    <location>
        <position position="237"/>
    </location>
</feature>
<evidence type="ECO:0000256" key="2">
    <source>
        <dbReference type="ARBA" id="ARBA00022475"/>
    </source>
</evidence>
<evidence type="ECO:0000256" key="10">
    <source>
        <dbReference type="SAM" id="Phobius"/>
    </source>
</evidence>
<feature type="compositionally biased region" description="Polar residues" evidence="9">
    <location>
        <begin position="1"/>
        <end position="11"/>
    </location>
</feature>
<protein>
    <recommendedName>
        <fullName evidence="11">Nitrogen regulation protein NtrY-like N-terminal domain-containing protein</fullName>
    </recommendedName>
</protein>
<proteinExistence type="predicted"/>
<keyword evidence="6 10" id="KW-1133">Transmembrane helix</keyword>
<feature type="region of interest" description="Disordered" evidence="9">
    <location>
        <begin position="1"/>
        <end position="20"/>
    </location>
</feature>
<name>A0A382WUJ2_9ZZZZ</name>
<evidence type="ECO:0000256" key="4">
    <source>
        <dbReference type="ARBA" id="ARBA00022741"/>
    </source>
</evidence>
<evidence type="ECO:0000256" key="1">
    <source>
        <dbReference type="ARBA" id="ARBA00004651"/>
    </source>
</evidence>
<evidence type="ECO:0000256" key="7">
    <source>
        <dbReference type="ARBA" id="ARBA00023012"/>
    </source>
</evidence>
<evidence type="ECO:0000259" key="11">
    <source>
        <dbReference type="Pfam" id="PF19312"/>
    </source>
</evidence>
<evidence type="ECO:0000256" key="9">
    <source>
        <dbReference type="SAM" id="MobiDB-lite"/>
    </source>
</evidence>
<reference evidence="12" key="1">
    <citation type="submission" date="2018-05" db="EMBL/GenBank/DDBJ databases">
        <authorList>
            <person name="Lanie J.A."/>
            <person name="Ng W.-L."/>
            <person name="Kazmierczak K.M."/>
            <person name="Andrzejewski T.M."/>
            <person name="Davidsen T.M."/>
            <person name="Wayne K.J."/>
            <person name="Tettelin H."/>
            <person name="Glass J.I."/>
            <person name="Rusch D."/>
            <person name="Podicherti R."/>
            <person name="Tsui H.-C.T."/>
            <person name="Winkler M.E."/>
        </authorList>
    </citation>
    <scope>NUCLEOTIDE SEQUENCE</scope>
</reference>
<dbReference type="GO" id="GO:0005524">
    <property type="term" value="F:ATP binding"/>
    <property type="evidence" value="ECO:0007669"/>
    <property type="project" value="UniProtKB-KW"/>
</dbReference>
<evidence type="ECO:0000256" key="3">
    <source>
        <dbReference type="ARBA" id="ARBA00022692"/>
    </source>
</evidence>
<feature type="domain" description="Nitrogen regulation protein NtrY-like N-terminal" evidence="11">
    <location>
        <begin position="35"/>
        <end position="167"/>
    </location>
</feature>
<dbReference type="Pfam" id="PF19312">
    <property type="entry name" value="NtrY_N"/>
    <property type="match status" value="1"/>
</dbReference>
<evidence type="ECO:0000313" key="12">
    <source>
        <dbReference type="EMBL" id="SVD62304.1"/>
    </source>
</evidence>
<feature type="transmembrane region" description="Helical" evidence="10">
    <location>
        <begin position="61"/>
        <end position="82"/>
    </location>
</feature>
<keyword evidence="5" id="KW-0067">ATP-binding</keyword>
<dbReference type="InterPro" id="IPR045671">
    <property type="entry name" value="NtrY-like_N"/>
</dbReference>
<keyword evidence="7" id="KW-0902">Two-component regulatory system</keyword>